<feature type="region of interest" description="Disordered" evidence="1">
    <location>
        <begin position="497"/>
        <end position="573"/>
    </location>
</feature>
<dbReference type="Pfam" id="PF09295">
    <property type="entry name" value="ChAPs"/>
    <property type="match status" value="1"/>
</dbReference>
<reference evidence="2 3" key="1">
    <citation type="journal article" date="2016" name="DNA Res.">
        <title>Genome sequence of Aspergillus luchuensis NBRC 4314.</title>
        <authorList>
            <person name="Yamada O."/>
            <person name="Machida M."/>
            <person name="Hosoyama A."/>
            <person name="Goto M."/>
            <person name="Takahashi T."/>
            <person name="Futagami T."/>
            <person name="Yamagata Y."/>
            <person name="Takeuchi M."/>
            <person name="Kobayashi T."/>
            <person name="Koike H."/>
            <person name="Abe K."/>
            <person name="Asai K."/>
            <person name="Arita M."/>
            <person name="Fujita N."/>
            <person name="Fukuda K."/>
            <person name="Higa K."/>
            <person name="Horikawa H."/>
            <person name="Ishikawa T."/>
            <person name="Jinno K."/>
            <person name="Kato Y."/>
            <person name="Kirimura K."/>
            <person name="Mizutani O."/>
            <person name="Nakasone K."/>
            <person name="Sano M."/>
            <person name="Shiraishi Y."/>
            <person name="Tsukahara M."/>
            <person name="Gomi K."/>
        </authorList>
    </citation>
    <scope>NUCLEOTIDE SEQUENCE [LARGE SCALE GENOMIC DNA]</scope>
    <source>
        <strain evidence="2 3">RIB 2604</strain>
    </source>
</reference>
<feature type="compositionally biased region" description="Polar residues" evidence="1">
    <location>
        <begin position="518"/>
        <end position="533"/>
    </location>
</feature>
<dbReference type="SUPFAM" id="SSF48452">
    <property type="entry name" value="TPR-like"/>
    <property type="match status" value="1"/>
</dbReference>
<feature type="region of interest" description="Disordered" evidence="1">
    <location>
        <begin position="1"/>
        <end position="31"/>
    </location>
</feature>
<dbReference type="PANTHER" id="PTHR31975">
    <property type="entry name" value="BUD SITE SELECTION PROTEIN 7-RELATED"/>
    <property type="match status" value="1"/>
</dbReference>
<dbReference type="GO" id="GO:0006893">
    <property type="term" value="P:Golgi to plasma membrane transport"/>
    <property type="evidence" value="ECO:0007669"/>
    <property type="project" value="UniProtKB-ARBA"/>
</dbReference>
<dbReference type="FunFam" id="1.25.40.10:FF:000146">
    <property type="entry name" value="Clathrin-coated vesiclec protein (Bud7)"/>
    <property type="match status" value="1"/>
</dbReference>
<dbReference type="AlphaFoldDB" id="A0A146FC64"/>
<dbReference type="PANTHER" id="PTHR31975:SF1">
    <property type="entry name" value="BUD SITE SELECTION PROTEIN 7-RELATED"/>
    <property type="match status" value="1"/>
</dbReference>
<feature type="compositionally biased region" description="Basic and acidic residues" evidence="1">
    <location>
        <begin position="538"/>
        <end position="551"/>
    </location>
</feature>
<feature type="compositionally biased region" description="Basic and acidic residues" evidence="1">
    <location>
        <begin position="19"/>
        <end position="31"/>
    </location>
</feature>
<dbReference type="FunFam" id="1.25.40.10:FF:000149">
    <property type="entry name" value="Clathrin-coated vesiclec protein (Bud7)"/>
    <property type="match status" value="1"/>
</dbReference>
<accession>A0A146FC64</accession>
<dbReference type="Proteomes" id="UP000075230">
    <property type="component" value="Unassembled WGS sequence"/>
</dbReference>
<evidence type="ECO:0000256" key="1">
    <source>
        <dbReference type="SAM" id="MobiDB-lite"/>
    </source>
</evidence>
<dbReference type="EMBL" id="BCWF01000017">
    <property type="protein sequence ID" value="GAT23640.1"/>
    <property type="molecule type" value="Genomic_DNA"/>
</dbReference>
<protein>
    <submittedName>
        <fullName evidence="2">Clathrin-coated vesiclec protein</fullName>
    </submittedName>
</protein>
<dbReference type="GO" id="GO:0034044">
    <property type="term" value="C:exomer complex"/>
    <property type="evidence" value="ECO:0007669"/>
    <property type="project" value="TreeGrafter"/>
</dbReference>
<organism evidence="2 3">
    <name type="scientific">Aspergillus kawachii</name>
    <name type="common">White koji mold</name>
    <name type="synonym">Aspergillus awamori var. kawachi</name>
    <dbReference type="NCBI Taxonomy" id="1069201"/>
    <lineage>
        <taxon>Eukaryota</taxon>
        <taxon>Fungi</taxon>
        <taxon>Dikarya</taxon>
        <taxon>Ascomycota</taxon>
        <taxon>Pezizomycotina</taxon>
        <taxon>Eurotiomycetes</taxon>
        <taxon>Eurotiomycetidae</taxon>
        <taxon>Eurotiales</taxon>
        <taxon>Aspergillaceae</taxon>
        <taxon>Aspergillus</taxon>
        <taxon>Aspergillus subgen. Circumdati</taxon>
    </lineage>
</organism>
<name>A0A146FC64_ASPKA</name>
<feature type="compositionally biased region" description="Low complexity" evidence="1">
    <location>
        <begin position="503"/>
        <end position="517"/>
    </location>
</feature>
<evidence type="ECO:0000313" key="2">
    <source>
        <dbReference type="EMBL" id="GAT23640.1"/>
    </source>
</evidence>
<reference evidence="3" key="2">
    <citation type="submission" date="2016-02" db="EMBL/GenBank/DDBJ databases">
        <title>Genome sequencing of Aspergillus luchuensis NBRC 4314.</title>
        <authorList>
            <person name="Yamada O."/>
        </authorList>
    </citation>
    <scope>NUCLEOTIDE SEQUENCE [LARGE SCALE GENOMIC DNA]</scope>
    <source>
        <strain evidence="3">RIB 2604</strain>
    </source>
</reference>
<dbReference type="InterPro" id="IPR015374">
    <property type="entry name" value="ChAPs"/>
</dbReference>
<feature type="compositionally biased region" description="Basic and acidic residues" evidence="1">
    <location>
        <begin position="1"/>
        <end position="10"/>
    </location>
</feature>
<gene>
    <name evidence="2" type="ORF">RIB2604_01707790</name>
</gene>
<proteinExistence type="predicted"/>
<comment type="caution">
    <text evidence="2">The sequence shown here is derived from an EMBL/GenBank/DDBJ whole genome shotgun (WGS) entry which is preliminary data.</text>
</comment>
<dbReference type="Gene3D" id="1.25.40.10">
    <property type="entry name" value="Tetratricopeptide repeat domain"/>
    <property type="match status" value="2"/>
</dbReference>
<dbReference type="VEuPathDB" id="FungiDB:ASPFODRAFT_42605"/>
<sequence length="745" mass="84135">MNGRNGESRIGDSINGTGERARDRHALRGRELPKEAKAVPGYLTQQLPEEAARHSSIVAIPFGLQQRPALSAAPHCLQFLPVVKALRAPYTPWFPPCGHPRAFVCAPASAMVAPAVPEIYEEEENIYAAVDARSESLQNLRELGPPDLVYLVKQPKTNAHHQTNSCYNAFSHLDMRVEVKIPGTLESYCIDERGDKRVATEALWLETFLCGILRAYSYADNGGGDAIRKIVGVRRFNPVTNTEMEHKFLDAAERLFFLGRQLSSDPETQVPNTVSNHLTSGLLKYIQTTGRYTSGINLFEKLRTRDVEVSSLLARVLIMADEEVQAVRLMFDALQDVPMDYALLDCQANFCQGKNEGEMALECAKRAVTAAPSEFSTWARLAEVYVGLEQWDLALLTLNSCPMFTYQDKDTPRMPQPSRIMLPILAESMLDEIDEGQPKQGDPHDYVHPSLRRLHAAAYQGTFLKAYNLLTKIAAAIGWDQLLKIRSEVFVMEEEYRVERQQSTSKPTTTPSSASVSDEPNGSSEQENSTSEEGANGTKEEETEHSIEKPEQSMASEVVKSGSEDPDPSHSSYTQFRNKRLCERWLDNLFMVLYEDLRIYTIWRTEMAQYRQQAIEYKKSATEWEILGELAERLHHFDEGIEAYQHCLAIRFSPKAMRGLLKLYEKKNDTRGMLGALIRLIAWQYRWYSEFSPDLLFLIRKLIEDEGAVKVRSIVQATNLPQPVLDLTHQYCQLCATFRSSGSDG</sequence>
<evidence type="ECO:0000313" key="3">
    <source>
        <dbReference type="Proteomes" id="UP000075230"/>
    </source>
</evidence>
<dbReference type="InterPro" id="IPR011990">
    <property type="entry name" value="TPR-like_helical_dom_sf"/>
</dbReference>